<organism evidence="1 2">
    <name type="scientific">Hyalomma asiaticum</name>
    <name type="common">Tick</name>
    <dbReference type="NCBI Taxonomy" id="266040"/>
    <lineage>
        <taxon>Eukaryota</taxon>
        <taxon>Metazoa</taxon>
        <taxon>Ecdysozoa</taxon>
        <taxon>Arthropoda</taxon>
        <taxon>Chelicerata</taxon>
        <taxon>Arachnida</taxon>
        <taxon>Acari</taxon>
        <taxon>Parasitiformes</taxon>
        <taxon>Ixodida</taxon>
        <taxon>Ixodoidea</taxon>
        <taxon>Ixodidae</taxon>
        <taxon>Hyalomminae</taxon>
        <taxon>Hyalomma</taxon>
    </lineage>
</organism>
<comment type="caution">
    <text evidence="1">The sequence shown here is derived from an EMBL/GenBank/DDBJ whole genome shotgun (WGS) entry which is preliminary data.</text>
</comment>
<protein>
    <submittedName>
        <fullName evidence="1">Uncharacterized protein</fullName>
    </submittedName>
</protein>
<name>A0ACB7RHZ3_HYAAI</name>
<proteinExistence type="predicted"/>
<dbReference type="EMBL" id="CM023489">
    <property type="protein sequence ID" value="KAH6921908.1"/>
    <property type="molecule type" value="Genomic_DNA"/>
</dbReference>
<evidence type="ECO:0000313" key="1">
    <source>
        <dbReference type="EMBL" id="KAH6921908.1"/>
    </source>
</evidence>
<accession>A0ACB7RHZ3</accession>
<sequence length="146" mass="15750">MPSFPAPPRIRAFAFSSDLSLGDSAALTCAVKRGSTGPHTFSWLRDGDPLVQGRRVSVSRPSDVMSILAFENVQPEDVANYTCVAANAHGQHSVTAALVVTGTPRTSVRHVAYDDDDDDETQFARANELSAPEVDGVPYTMNQWTL</sequence>
<reference evidence="1" key="1">
    <citation type="submission" date="2020-05" db="EMBL/GenBank/DDBJ databases">
        <title>Large-scale comparative analyses of tick genomes elucidate their genetic diversity and vector capacities.</title>
        <authorList>
            <person name="Jia N."/>
            <person name="Wang J."/>
            <person name="Shi W."/>
            <person name="Du L."/>
            <person name="Sun Y."/>
            <person name="Zhan W."/>
            <person name="Jiang J."/>
            <person name="Wang Q."/>
            <person name="Zhang B."/>
            <person name="Ji P."/>
            <person name="Sakyi L.B."/>
            <person name="Cui X."/>
            <person name="Yuan T."/>
            <person name="Jiang B."/>
            <person name="Yang W."/>
            <person name="Lam T.T.-Y."/>
            <person name="Chang Q."/>
            <person name="Ding S."/>
            <person name="Wang X."/>
            <person name="Zhu J."/>
            <person name="Ruan X."/>
            <person name="Zhao L."/>
            <person name="Wei J."/>
            <person name="Que T."/>
            <person name="Du C."/>
            <person name="Cheng J."/>
            <person name="Dai P."/>
            <person name="Han X."/>
            <person name="Huang E."/>
            <person name="Gao Y."/>
            <person name="Liu J."/>
            <person name="Shao H."/>
            <person name="Ye R."/>
            <person name="Li L."/>
            <person name="Wei W."/>
            <person name="Wang X."/>
            <person name="Wang C."/>
            <person name="Yang T."/>
            <person name="Huo Q."/>
            <person name="Li W."/>
            <person name="Guo W."/>
            <person name="Chen H."/>
            <person name="Zhou L."/>
            <person name="Ni X."/>
            <person name="Tian J."/>
            <person name="Zhou Y."/>
            <person name="Sheng Y."/>
            <person name="Liu T."/>
            <person name="Pan Y."/>
            <person name="Xia L."/>
            <person name="Li J."/>
            <person name="Zhao F."/>
            <person name="Cao W."/>
        </authorList>
    </citation>
    <scope>NUCLEOTIDE SEQUENCE</scope>
    <source>
        <strain evidence="1">Hyas-2018</strain>
    </source>
</reference>
<gene>
    <name evidence="1" type="ORF">HPB50_006453</name>
</gene>
<evidence type="ECO:0000313" key="2">
    <source>
        <dbReference type="Proteomes" id="UP000821845"/>
    </source>
</evidence>
<keyword evidence="2" id="KW-1185">Reference proteome</keyword>
<dbReference type="Proteomes" id="UP000821845">
    <property type="component" value="Chromosome 9"/>
</dbReference>